<organism evidence="1 2">
    <name type="scientific">Clostridium frigoriphilum</name>
    <dbReference type="NCBI Taxonomy" id="443253"/>
    <lineage>
        <taxon>Bacteria</taxon>
        <taxon>Bacillati</taxon>
        <taxon>Bacillota</taxon>
        <taxon>Clostridia</taxon>
        <taxon>Eubacteriales</taxon>
        <taxon>Clostridiaceae</taxon>
        <taxon>Clostridium</taxon>
    </lineage>
</organism>
<gene>
    <name evidence="1" type="ORF">SJI18_20820</name>
</gene>
<dbReference type="RefSeq" id="WP_216254343.1">
    <property type="nucleotide sequence ID" value="NZ_JAZHFS010000029.1"/>
</dbReference>
<evidence type="ECO:0000313" key="1">
    <source>
        <dbReference type="EMBL" id="MEF2114734.1"/>
    </source>
</evidence>
<comment type="caution">
    <text evidence="1">The sequence shown here is derived from an EMBL/GenBank/DDBJ whole genome shotgun (WGS) entry which is preliminary data.</text>
</comment>
<name>A0ABU7UUQ0_9CLOT</name>
<reference evidence="1 2" key="1">
    <citation type="submission" date="2023-11" db="EMBL/GenBank/DDBJ databases">
        <title>Draft genome sequence of a psychrophilic Clostridium strain from permafrost water brine.</title>
        <authorList>
            <person name="Shcherbakova V.A."/>
            <person name="Trubitsyn V.E."/>
            <person name="Zakharyuk A.G."/>
        </authorList>
    </citation>
    <scope>NUCLEOTIDE SEQUENCE [LARGE SCALE GENOMIC DNA]</scope>
    <source>
        <strain evidence="1 2">14F</strain>
    </source>
</reference>
<sequence length="214" mass="24321">MVNDIPLVITINHKFGSGGAYLGQRIAEKLNMLYIDHQIIDMTARKLNISSEEVTAGDEKPTSFWHSLLQYFAYIDTSTYAALDSKPVTNHQIFNAEAEAILESYKGKSAVILGRGSSYILANHPRHVSIFLYADSAYRASRIREINNISEQESLKLVKSTDKMRDLYIREMTGHELEDACQYHLSLDTGILGLDETEKIILEYIHSRKELYNS</sequence>
<protein>
    <submittedName>
        <fullName evidence="1">Cytidylate kinase-like family protein</fullName>
    </submittedName>
</protein>
<dbReference type="EMBL" id="JAZHFS010000029">
    <property type="protein sequence ID" value="MEF2114734.1"/>
    <property type="molecule type" value="Genomic_DNA"/>
</dbReference>
<evidence type="ECO:0000313" key="2">
    <source>
        <dbReference type="Proteomes" id="UP001498469"/>
    </source>
</evidence>
<proteinExistence type="predicted"/>
<dbReference type="Proteomes" id="UP001498469">
    <property type="component" value="Unassembled WGS sequence"/>
</dbReference>
<keyword evidence="2" id="KW-1185">Reference proteome</keyword>
<accession>A0ABU7UUQ0</accession>
<dbReference type="Pfam" id="PF13189">
    <property type="entry name" value="Cytidylate_kin2"/>
    <property type="match status" value="1"/>
</dbReference>